<keyword evidence="3" id="KW-0378">Hydrolase</keyword>
<dbReference type="InterPro" id="IPR013659">
    <property type="entry name" value="A_deaminase_N"/>
</dbReference>
<dbReference type="InterPro" id="IPR001365">
    <property type="entry name" value="A_deaminase_dom"/>
</dbReference>
<evidence type="ECO:0000259" key="6">
    <source>
        <dbReference type="Pfam" id="PF08451"/>
    </source>
</evidence>
<reference evidence="7" key="1">
    <citation type="submission" date="2020-05" db="UniProtKB">
        <authorList>
            <consortium name="EnsemblMetazoa"/>
        </authorList>
    </citation>
    <scope>IDENTIFICATION</scope>
    <source>
        <strain evidence="7">Yale</strain>
    </source>
</reference>
<evidence type="ECO:0000259" key="5">
    <source>
        <dbReference type="Pfam" id="PF00962"/>
    </source>
</evidence>
<comment type="cofactor">
    <cofactor evidence="1">
        <name>Zn(2+)</name>
        <dbReference type="ChEBI" id="CHEBI:29105"/>
    </cofactor>
</comment>
<dbReference type="AlphaFoldDB" id="A0A1B0GG82"/>
<dbReference type="GO" id="GO:0046103">
    <property type="term" value="P:inosine biosynthetic process"/>
    <property type="evidence" value="ECO:0007669"/>
    <property type="project" value="TreeGrafter"/>
</dbReference>
<keyword evidence="4" id="KW-0732">Signal</keyword>
<feature type="chain" id="PRO_5008408234" evidence="4">
    <location>
        <begin position="23"/>
        <end position="467"/>
    </location>
</feature>
<dbReference type="GO" id="GO:0046872">
    <property type="term" value="F:metal ion binding"/>
    <property type="evidence" value="ECO:0007669"/>
    <property type="project" value="UniProtKB-KW"/>
</dbReference>
<dbReference type="Gene3D" id="3.20.20.140">
    <property type="entry name" value="Metal-dependent hydrolases"/>
    <property type="match status" value="2"/>
</dbReference>
<dbReference type="InterPro" id="IPR032466">
    <property type="entry name" value="Metal_Hydrolase"/>
</dbReference>
<dbReference type="Proteomes" id="UP000092444">
    <property type="component" value="Unassembled WGS sequence"/>
</dbReference>
<dbReference type="EMBL" id="CCAG010004028">
    <property type="status" value="NOT_ANNOTATED_CDS"/>
    <property type="molecule type" value="Genomic_DNA"/>
</dbReference>
<evidence type="ECO:0000256" key="4">
    <source>
        <dbReference type="SAM" id="SignalP"/>
    </source>
</evidence>
<dbReference type="GO" id="GO:0005615">
    <property type="term" value="C:extracellular space"/>
    <property type="evidence" value="ECO:0007669"/>
    <property type="project" value="InterPro"/>
</dbReference>
<protein>
    <submittedName>
        <fullName evidence="7">Uncharacterized protein</fullName>
    </submittedName>
</protein>
<evidence type="ECO:0000256" key="1">
    <source>
        <dbReference type="ARBA" id="ARBA00001947"/>
    </source>
</evidence>
<dbReference type="Pfam" id="PF00962">
    <property type="entry name" value="A_deaminase"/>
    <property type="match status" value="1"/>
</dbReference>
<feature type="signal peptide" evidence="4">
    <location>
        <begin position="1"/>
        <end position="22"/>
    </location>
</feature>
<dbReference type="GO" id="GO:0004000">
    <property type="term" value="F:adenosine deaminase activity"/>
    <property type="evidence" value="ECO:0007669"/>
    <property type="project" value="TreeGrafter"/>
</dbReference>
<dbReference type="Pfam" id="PF08451">
    <property type="entry name" value="A_deaminase_N"/>
    <property type="match status" value="1"/>
</dbReference>
<evidence type="ECO:0000256" key="2">
    <source>
        <dbReference type="ARBA" id="ARBA00022723"/>
    </source>
</evidence>
<dbReference type="SUPFAM" id="SSF51556">
    <property type="entry name" value="Metallo-dependent hydrolases"/>
    <property type="match status" value="1"/>
</dbReference>
<accession>A0A1B0GG82</accession>
<dbReference type="PANTHER" id="PTHR11409">
    <property type="entry name" value="ADENOSINE DEAMINASE"/>
    <property type="match status" value="1"/>
</dbReference>
<organism evidence="7 8">
    <name type="scientific">Glossina morsitans morsitans</name>
    <name type="common">Savannah tsetse fly</name>
    <dbReference type="NCBI Taxonomy" id="37546"/>
    <lineage>
        <taxon>Eukaryota</taxon>
        <taxon>Metazoa</taxon>
        <taxon>Ecdysozoa</taxon>
        <taxon>Arthropoda</taxon>
        <taxon>Hexapoda</taxon>
        <taxon>Insecta</taxon>
        <taxon>Pterygota</taxon>
        <taxon>Neoptera</taxon>
        <taxon>Endopterygota</taxon>
        <taxon>Diptera</taxon>
        <taxon>Brachycera</taxon>
        <taxon>Muscomorpha</taxon>
        <taxon>Hippoboscoidea</taxon>
        <taxon>Glossinidae</taxon>
        <taxon>Glossina</taxon>
    </lineage>
</organism>
<keyword evidence="2" id="KW-0479">Metal-binding</keyword>
<evidence type="ECO:0000256" key="3">
    <source>
        <dbReference type="ARBA" id="ARBA00022801"/>
    </source>
</evidence>
<dbReference type="EnsemblMetazoa" id="GMOY012374-RA">
    <property type="protein sequence ID" value="GMOY012374-PA"/>
    <property type="gene ID" value="GMOY012374"/>
</dbReference>
<evidence type="ECO:0000313" key="7">
    <source>
        <dbReference type="EnsemblMetazoa" id="GMOY012374-PA"/>
    </source>
</evidence>
<proteinExistence type="predicted"/>
<dbReference type="STRING" id="37546.A0A1B0GG82"/>
<dbReference type="VEuPathDB" id="VectorBase:GMOY012374"/>
<dbReference type="GO" id="GO:0006154">
    <property type="term" value="P:adenosine catabolic process"/>
    <property type="evidence" value="ECO:0007669"/>
    <property type="project" value="TreeGrafter"/>
</dbReference>
<feature type="domain" description="Adenosine deaminase" evidence="5">
    <location>
        <begin position="271"/>
        <end position="450"/>
    </location>
</feature>
<evidence type="ECO:0000313" key="8">
    <source>
        <dbReference type="Proteomes" id="UP000092444"/>
    </source>
</evidence>
<keyword evidence="8" id="KW-1185">Reference proteome</keyword>
<name>A0A1B0GG82_GLOMM</name>
<dbReference type="InterPro" id="IPR006330">
    <property type="entry name" value="Ado/ade_deaminase"/>
</dbReference>
<sequence length="467" mass="53915">MFRGRFTFTILIFFIFSSAATASESNADYLARRSELLQMEDGLRLGAGVKLNEKEIKVNNLFKALKDKELLNGYINPERNVPGIHFFKGKSQMENDSRVFRLLKNMPKGAALNLHTMASVSSEWIAQNISRTPGLLNCTSKDGTIILTFRKKTNMACTTVSEEREKYGSEYDKLFESLFNLYSPTPEVTYPTKKEIWNRYKTMYYTIFDVINYLPVFRTFHWHMLEQLYDDNVMYAEIRLDFFPLYDENNKIYPANQTIIELKDIEKAAYPDFIIGLDLVGHEDNGRRLLEFAEDLINLPKSTKFFFVAGETNRLGSTDLNLLDAVLLNATRIGYGYALNKHPVLMKEVKRRNIPIEVCPISNQIQKLILDLRNHPAAMFMSQNIPMVISNDAPGFWGAQGLSHDYYYAIMSLASKQDGLATLKQLVWNSIKYSALSDEEKKKAEEKLQKQWNKFIQEMLNNPEFES</sequence>
<feature type="domain" description="Adenosine/AMP deaminase N-terminal" evidence="6">
    <location>
        <begin position="14"/>
        <end position="103"/>
    </location>
</feature>
<dbReference type="PANTHER" id="PTHR11409:SF39">
    <property type="entry name" value="ADENOSINE DEAMINASE 2"/>
    <property type="match status" value="1"/>
</dbReference>